<evidence type="ECO:0000313" key="5">
    <source>
        <dbReference type="Proteomes" id="UP000231157"/>
    </source>
</evidence>
<dbReference type="Pfam" id="PF00753">
    <property type="entry name" value="Lactamase_B"/>
    <property type="match status" value="1"/>
</dbReference>
<dbReference type="InterPro" id="IPR036866">
    <property type="entry name" value="RibonucZ/Hydroxyglut_hydro"/>
</dbReference>
<dbReference type="InterPro" id="IPR022712">
    <property type="entry name" value="Beta_Casp"/>
</dbReference>
<evidence type="ECO:0000256" key="1">
    <source>
        <dbReference type="ARBA" id="ARBA00022801"/>
    </source>
</evidence>
<dbReference type="InterPro" id="IPR050698">
    <property type="entry name" value="MBL"/>
</dbReference>
<dbReference type="SMART" id="SM00849">
    <property type="entry name" value="Lactamase_B"/>
    <property type="match status" value="1"/>
</dbReference>
<dbReference type="Pfam" id="PF10996">
    <property type="entry name" value="Beta-Casp"/>
    <property type="match status" value="1"/>
</dbReference>
<dbReference type="InterPro" id="IPR001279">
    <property type="entry name" value="Metallo-B-lactamas"/>
</dbReference>
<dbReference type="PANTHER" id="PTHR11203:SF37">
    <property type="entry name" value="INTEGRATOR COMPLEX SUBUNIT 11"/>
    <property type="match status" value="1"/>
</dbReference>
<sequence length="449" mass="49484">MQITFHGGARIVTGSNYLLEHEGASILIDCGLHQGPNYCEKHNWNKFPYDPSSILAVFVTHAHIDHTGRLPKLFKDGFRGTVYSTPPTRDFANLLLLDSDHILAEEARRFKFEPLYSADDVGGLMERWKGIPYHESIEVGPFKVTLHNAGHILGSCFISVEAGGEVVLFSGDLGNSPAPIIGAREIFEGKATYCLIESTYGDRIHEKLPERKDILENMIEDTIKKGGTLLIPAFAMERTQELLYELNDLVNNGRVPKVPIFLDSPLAIKLTSVYQNYTDYFTEETQRIIAGGDNIFSFPGLKQTLTTEESKSINEVPSPKVIIAGSGMSHGGRIVHHEKKYLSDPKSTLFIVGYQAHGSLGRQILDGASSVRILGEDVPIRAGVVAVGGYSAHADQPQLLEWLKPLRTDLKKVFVVQGEEEASKALSQKIVDELAIHTVIPNEGDTAVL</sequence>
<evidence type="ECO:0000259" key="2">
    <source>
        <dbReference type="SMART" id="SM00849"/>
    </source>
</evidence>
<evidence type="ECO:0000259" key="3">
    <source>
        <dbReference type="SMART" id="SM01027"/>
    </source>
</evidence>
<feature type="domain" description="Beta-Casp" evidence="3">
    <location>
        <begin position="239"/>
        <end position="364"/>
    </location>
</feature>
<feature type="domain" description="Metallo-beta-lactamase" evidence="2">
    <location>
        <begin position="13"/>
        <end position="218"/>
    </location>
</feature>
<dbReference type="Pfam" id="PF07521">
    <property type="entry name" value="RMMBL"/>
    <property type="match status" value="1"/>
</dbReference>
<proteinExistence type="predicted"/>
<dbReference type="SMART" id="SM01027">
    <property type="entry name" value="Beta-Casp"/>
    <property type="match status" value="1"/>
</dbReference>
<dbReference type="CDD" id="cd16295">
    <property type="entry name" value="TTHA0252-CPSF-like_MBL-fold"/>
    <property type="match status" value="1"/>
</dbReference>
<name>A0A2H0UT84_9BACT</name>
<comment type="caution">
    <text evidence="4">The sequence shown here is derived from an EMBL/GenBank/DDBJ whole genome shotgun (WGS) entry which is preliminary data.</text>
</comment>
<protein>
    <submittedName>
        <fullName evidence="4">MBL fold hydrolase</fullName>
    </submittedName>
</protein>
<reference evidence="5" key="1">
    <citation type="submission" date="2017-09" db="EMBL/GenBank/DDBJ databases">
        <title>Depth-based differentiation of microbial function through sediment-hosted aquifers and enrichment of novel symbionts in the deep terrestrial subsurface.</title>
        <authorList>
            <person name="Probst A.J."/>
            <person name="Ladd B."/>
            <person name="Jarett J.K."/>
            <person name="Geller-Mcgrath D.E."/>
            <person name="Sieber C.M.K."/>
            <person name="Emerson J.B."/>
            <person name="Anantharaman K."/>
            <person name="Thomas B.C."/>
            <person name="Malmstrom R."/>
            <person name="Stieglmeier M."/>
            <person name="Klingl A."/>
            <person name="Woyke T."/>
            <person name="Ryan C.M."/>
            <person name="Banfield J.F."/>
        </authorList>
    </citation>
    <scope>NUCLEOTIDE SEQUENCE [LARGE SCALE GENOMIC DNA]</scope>
</reference>
<dbReference type="Proteomes" id="UP000231157">
    <property type="component" value="Unassembled WGS sequence"/>
</dbReference>
<dbReference type="InterPro" id="IPR011108">
    <property type="entry name" value="RMMBL"/>
</dbReference>
<dbReference type="AlphaFoldDB" id="A0A2H0UT84"/>
<gene>
    <name evidence="4" type="ORF">COU07_03845</name>
</gene>
<dbReference type="SUPFAM" id="SSF56281">
    <property type="entry name" value="Metallo-hydrolase/oxidoreductase"/>
    <property type="match status" value="1"/>
</dbReference>
<dbReference type="Gene3D" id="3.40.50.10890">
    <property type="match status" value="1"/>
</dbReference>
<dbReference type="Gene3D" id="3.60.15.10">
    <property type="entry name" value="Ribonuclease Z/Hydroxyacylglutathione hydrolase-like"/>
    <property type="match status" value="1"/>
</dbReference>
<dbReference type="GO" id="GO:0016787">
    <property type="term" value="F:hydrolase activity"/>
    <property type="evidence" value="ECO:0007669"/>
    <property type="project" value="UniProtKB-KW"/>
</dbReference>
<dbReference type="PANTHER" id="PTHR11203">
    <property type="entry name" value="CLEAVAGE AND POLYADENYLATION SPECIFICITY FACTOR FAMILY MEMBER"/>
    <property type="match status" value="1"/>
</dbReference>
<dbReference type="GO" id="GO:0004521">
    <property type="term" value="F:RNA endonuclease activity"/>
    <property type="evidence" value="ECO:0007669"/>
    <property type="project" value="TreeGrafter"/>
</dbReference>
<evidence type="ECO:0000313" key="4">
    <source>
        <dbReference type="EMBL" id="PIR88995.1"/>
    </source>
</evidence>
<accession>A0A2H0UT84</accession>
<organism evidence="4 5">
    <name type="scientific">Candidatus Harrisonbacteria bacterium CG10_big_fil_rev_8_21_14_0_10_40_38</name>
    <dbReference type="NCBI Taxonomy" id="1974583"/>
    <lineage>
        <taxon>Bacteria</taxon>
        <taxon>Candidatus Harrisoniibacteriota</taxon>
    </lineage>
</organism>
<dbReference type="EMBL" id="PFAZ01000009">
    <property type="protein sequence ID" value="PIR88995.1"/>
    <property type="molecule type" value="Genomic_DNA"/>
</dbReference>
<keyword evidence="1 4" id="KW-0378">Hydrolase</keyword>